<keyword evidence="11" id="KW-1185">Reference proteome</keyword>
<feature type="binding site" evidence="6">
    <location>
        <position position="135"/>
    </location>
    <ligand>
        <name>substrate</name>
    </ligand>
</feature>
<evidence type="ECO:0000256" key="8">
    <source>
        <dbReference type="RuleBase" id="RU366006"/>
    </source>
</evidence>
<dbReference type="GO" id="GO:0046872">
    <property type="term" value="F:metal ion binding"/>
    <property type="evidence" value="ECO:0007669"/>
    <property type="project" value="UniProtKB-KW"/>
</dbReference>
<dbReference type="InterPro" id="IPR036849">
    <property type="entry name" value="Enolase-like_C_sf"/>
</dbReference>
<evidence type="ECO:0000256" key="5">
    <source>
        <dbReference type="PIRSR" id="PIRSR634603-1"/>
    </source>
</evidence>
<comment type="cofactor">
    <cofactor evidence="7 8">
        <name>Mg(2+)</name>
        <dbReference type="ChEBI" id="CHEBI:18420"/>
    </cofactor>
    <text evidence="7 8">Binds 1 Mg(2+) ion per subunit.</text>
</comment>
<dbReference type="FunFam" id="3.30.390.10:FF:000009">
    <property type="entry name" value="Hydrophobic dipeptide epimerase"/>
    <property type="match status" value="1"/>
</dbReference>
<feature type="binding site" evidence="6">
    <location>
        <position position="160"/>
    </location>
    <ligand>
        <name>substrate</name>
    </ligand>
</feature>
<dbReference type="EC" id="5.1.1.-" evidence="8"/>
<dbReference type="PROSITE" id="PS00908">
    <property type="entry name" value="MR_MLE_1"/>
    <property type="match status" value="1"/>
</dbReference>
<proteinExistence type="inferred from homology"/>
<feature type="binding site" evidence="6">
    <location>
        <position position="24"/>
    </location>
    <ligand>
        <name>substrate</name>
    </ligand>
</feature>
<dbReference type="InterPro" id="IPR029017">
    <property type="entry name" value="Enolase-like_N"/>
</dbReference>
<dbReference type="SUPFAM" id="SSF51604">
    <property type="entry name" value="Enolase C-terminal domain-like"/>
    <property type="match status" value="1"/>
</dbReference>
<feature type="binding site" evidence="7">
    <location>
        <position position="218"/>
    </location>
    <ligand>
        <name>Mg(2+)</name>
        <dbReference type="ChEBI" id="CHEBI:18420"/>
    </ligand>
</feature>
<dbReference type="SUPFAM" id="SSF54826">
    <property type="entry name" value="Enolase N-terminal domain-like"/>
    <property type="match status" value="1"/>
</dbReference>
<evidence type="ECO:0000256" key="1">
    <source>
        <dbReference type="ARBA" id="ARBA00008031"/>
    </source>
</evidence>
<reference evidence="10 11" key="1">
    <citation type="submission" date="2017-10" db="EMBL/GenBank/DDBJ databases">
        <title>Whole genome sequencing of Pseudoxanthomonas broegbernensis DSM 12573(T).</title>
        <authorList>
            <person name="Kumar S."/>
            <person name="Bansal K."/>
            <person name="Kaur A."/>
            <person name="Patil P."/>
            <person name="Sharma S."/>
            <person name="Patil P.B."/>
        </authorList>
    </citation>
    <scope>NUCLEOTIDE SEQUENCE [LARGE SCALE GENOMIC DNA]</scope>
    <source>
        <strain evidence="10 11">DSM 12573</strain>
    </source>
</reference>
<protein>
    <recommendedName>
        <fullName evidence="8">Dipeptide epimerase</fullName>
        <ecNumber evidence="8">5.1.1.-</ecNumber>
    </recommendedName>
</protein>
<dbReference type="Pfam" id="PF13378">
    <property type="entry name" value="MR_MLE_C"/>
    <property type="match status" value="1"/>
</dbReference>
<dbReference type="PANTHER" id="PTHR48073:SF2">
    <property type="entry name" value="O-SUCCINYLBENZOATE SYNTHASE"/>
    <property type="match status" value="1"/>
</dbReference>
<evidence type="ECO:0000256" key="4">
    <source>
        <dbReference type="ARBA" id="ARBA00023235"/>
    </source>
</evidence>
<dbReference type="GO" id="GO:0009063">
    <property type="term" value="P:amino acid catabolic process"/>
    <property type="evidence" value="ECO:0007669"/>
    <property type="project" value="InterPro"/>
</dbReference>
<evidence type="ECO:0000256" key="6">
    <source>
        <dbReference type="PIRSR" id="PIRSR634603-2"/>
    </source>
</evidence>
<evidence type="ECO:0000259" key="9">
    <source>
        <dbReference type="SMART" id="SM00922"/>
    </source>
</evidence>
<dbReference type="RefSeq" id="WP_162310390.1">
    <property type="nucleotide sequence ID" value="NZ_JACHGU010000005.1"/>
</dbReference>
<dbReference type="InterPro" id="IPR013342">
    <property type="entry name" value="Mandelate_racemase_C"/>
</dbReference>
<dbReference type="SFLD" id="SFLDF00009">
    <property type="entry name" value="o-succinylbenzoate_synthase"/>
    <property type="match status" value="1"/>
</dbReference>
<feature type="domain" description="Mandelate racemase/muconate lactonizing enzyme C-terminal" evidence="9">
    <location>
        <begin position="141"/>
        <end position="239"/>
    </location>
</feature>
<feature type="active site" description="Proton acceptor; specific for (R)-substrate epimerization" evidence="5">
    <location>
        <position position="162"/>
    </location>
</feature>
<feature type="active site" description="Proton acceptor; specific for (S)-substrate epimerization" evidence="5">
    <location>
        <position position="267"/>
    </location>
</feature>
<comment type="caution">
    <text evidence="10">The sequence shown here is derived from an EMBL/GenBank/DDBJ whole genome shotgun (WGS) entry which is preliminary data.</text>
</comment>
<dbReference type="SFLD" id="SFLDS00001">
    <property type="entry name" value="Enolase"/>
    <property type="match status" value="1"/>
</dbReference>
<dbReference type="InterPro" id="IPR013341">
    <property type="entry name" value="Mandelate_racemase_N_dom"/>
</dbReference>
<dbReference type="GO" id="GO:0016855">
    <property type="term" value="F:racemase and epimerase activity, acting on amino acids and derivatives"/>
    <property type="evidence" value="ECO:0007669"/>
    <property type="project" value="UniProtKB-UniRule"/>
</dbReference>
<comment type="similarity">
    <text evidence="1 8">Belongs to the mandelate racemase/muconate lactonizing enzyme family.</text>
</comment>
<keyword evidence="4 8" id="KW-0413">Isomerase</keyword>
<organism evidence="10 11">
    <name type="scientific">Pseudoxanthomonas broegbernensis</name>
    <dbReference type="NCBI Taxonomy" id="83619"/>
    <lineage>
        <taxon>Bacteria</taxon>
        <taxon>Pseudomonadati</taxon>
        <taxon>Pseudomonadota</taxon>
        <taxon>Gammaproteobacteria</taxon>
        <taxon>Lysobacterales</taxon>
        <taxon>Lysobacteraceae</taxon>
        <taxon>Pseudoxanthomonas</taxon>
    </lineage>
</organism>
<evidence type="ECO:0000313" key="10">
    <source>
        <dbReference type="EMBL" id="KAF1687371.1"/>
    </source>
</evidence>
<feature type="binding site" evidence="7">
    <location>
        <position position="243"/>
    </location>
    <ligand>
        <name>Mg(2+)</name>
        <dbReference type="ChEBI" id="CHEBI:18420"/>
    </ligand>
</feature>
<evidence type="ECO:0000256" key="7">
    <source>
        <dbReference type="PIRSR" id="PIRSR634603-3"/>
    </source>
</evidence>
<feature type="binding site" evidence="7">
    <location>
        <position position="190"/>
    </location>
    <ligand>
        <name>Mg(2+)</name>
        <dbReference type="ChEBI" id="CHEBI:18420"/>
    </ligand>
</feature>
<dbReference type="AlphaFoldDB" id="A0A7V8K879"/>
<accession>A0A7V8K879</accession>
<name>A0A7V8K879_9GAMM</name>
<dbReference type="PANTHER" id="PTHR48073">
    <property type="entry name" value="O-SUCCINYLBENZOATE SYNTHASE-RELATED"/>
    <property type="match status" value="1"/>
</dbReference>
<evidence type="ECO:0000256" key="3">
    <source>
        <dbReference type="ARBA" id="ARBA00022842"/>
    </source>
</evidence>
<dbReference type="GO" id="GO:0006518">
    <property type="term" value="P:peptide metabolic process"/>
    <property type="evidence" value="ECO:0007669"/>
    <property type="project" value="UniProtKB-ARBA"/>
</dbReference>
<dbReference type="Gene3D" id="3.20.20.120">
    <property type="entry name" value="Enolase-like C-terminal domain"/>
    <property type="match status" value="1"/>
</dbReference>
<evidence type="ECO:0000256" key="2">
    <source>
        <dbReference type="ARBA" id="ARBA00022723"/>
    </source>
</evidence>
<evidence type="ECO:0000313" key="11">
    <source>
        <dbReference type="Proteomes" id="UP000462066"/>
    </source>
</evidence>
<dbReference type="SMART" id="SM00922">
    <property type="entry name" value="MR_MLE"/>
    <property type="match status" value="1"/>
</dbReference>
<keyword evidence="3 7" id="KW-0460">Magnesium</keyword>
<feature type="binding site" evidence="6">
    <location>
        <position position="321"/>
    </location>
    <ligand>
        <name>substrate</name>
    </ligand>
</feature>
<feature type="binding site" evidence="6">
    <location>
        <position position="297"/>
    </location>
    <ligand>
        <name>substrate</name>
    </ligand>
</feature>
<dbReference type="Pfam" id="PF02746">
    <property type="entry name" value="MR_MLE_N"/>
    <property type="match status" value="1"/>
</dbReference>
<dbReference type="Proteomes" id="UP000462066">
    <property type="component" value="Unassembled WGS sequence"/>
</dbReference>
<dbReference type="InterPro" id="IPR034603">
    <property type="entry name" value="Dipeptide_epimerase"/>
</dbReference>
<dbReference type="CDD" id="cd03319">
    <property type="entry name" value="L-Ala-DL-Glu_epimerase"/>
    <property type="match status" value="1"/>
</dbReference>
<feature type="binding site" evidence="6">
    <location>
        <position position="323"/>
    </location>
    <ligand>
        <name>substrate</name>
    </ligand>
</feature>
<feature type="binding site" evidence="6">
    <location>
        <position position="295"/>
    </location>
    <ligand>
        <name>substrate</name>
    </ligand>
</feature>
<sequence>MRIAAIELGMLRVPLKTPFRTALRTVEAIEDVVVLLRTDDGRTGHGSAPATAAITGDTHASIVEAIAGHIGPRLIGRPVDELNRNCALVQGALAGNPSAKAAVDIALHDAWAQLHGAPLYRLLGGGEPVLRTDTTLGLDTVEAMVARAVAAVEQGYDALKIKVGRDTGTDLERVRAIHAAVGGRARLRLDANQGWSARQAVRTMRTLEDAGILPELLEQPVAAADIDGLAHVSAHIHTPVMADESVFGPAQAVELIRRRAADIVNIKLMKAGGIHQAARIVDIAAVHGVRCMIGCMVESAIGAGAAAHLAVSRADTLVQADLDGPSLARANPVAGGVAFDGPRIVLADAPGLGIEAIDGLQPLPR</sequence>
<dbReference type="Gene3D" id="3.30.390.10">
    <property type="entry name" value="Enolase-like, N-terminal domain"/>
    <property type="match status" value="1"/>
</dbReference>
<dbReference type="InterPro" id="IPR018110">
    <property type="entry name" value="Mandel_Rmase/mucon_lact_enz_CS"/>
</dbReference>
<dbReference type="InterPro" id="IPR029065">
    <property type="entry name" value="Enolase_C-like"/>
</dbReference>
<dbReference type="EMBL" id="MWIP01000003">
    <property type="protein sequence ID" value="KAF1687371.1"/>
    <property type="molecule type" value="Genomic_DNA"/>
</dbReference>
<dbReference type="SFLD" id="SFLDG00180">
    <property type="entry name" value="muconate_cycloisomerase"/>
    <property type="match status" value="1"/>
</dbReference>
<gene>
    <name evidence="10" type="ORF">B1992_05205</name>
</gene>
<keyword evidence="2 7" id="KW-0479">Metal-binding</keyword>